<feature type="region of interest" description="Disordered" evidence="8">
    <location>
        <begin position="1"/>
        <end position="23"/>
    </location>
</feature>
<protein>
    <recommendedName>
        <fullName evidence="7">Probable branched-chain amino acid transport ATP-binding protein LivG</fullName>
    </recommendedName>
</protein>
<dbReference type="CDD" id="cd03219">
    <property type="entry name" value="ABC_Mj1267_LivG_branched"/>
    <property type="match status" value="1"/>
</dbReference>
<dbReference type="InterPro" id="IPR003593">
    <property type="entry name" value="AAA+_ATPase"/>
</dbReference>
<feature type="compositionally biased region" description="Polar residues" evidence="8">
    <location>
        <begin position="1"/>
        <end position="20"/>
    </location>
</feature>
<dbReference type="InterPro" id="IPR003439">
    <property type="entry name" value="ABC_transporter-like_ATP-bd"/>
</dbReference>
<dbReference type="PANTHER" id="PTHR45772">
    <property type="entry name" value="CONSERVED COMPONENT OF ABC TRANSPORTER FOR NATURAL AMINO ACIDS-RELATED"/>
    <property type="match status" value="1"/>
</dbReference>
<keyword evidence="4 10" id="KW-0067">ATP-binding</keyword>
<dbReference type="InterPro" id="IPR017871">
    <property type="entry name" value="ABC_transporter-like_CS"/>
</dbReference>
<reference evidence="10 11" key="1">
    <citation type="journal article" date="2019" name="Int. J. Syst. Evol. Microbiol.">
        <title>The Global Catalogue of Microorganisms (GCM) 10K type strain sequencing project: providing services to taxonomists for standard genome sequencing and annotation.</title>
        <authorList>
            <consortium name="The Broad Institute Genomics Platform"/>
            <consortium name="The Broad Institute Genome Sequencing Center for Infectious Disease"/>
            <person name="Wu L."/>
            <person name="Ma J."/>
        </authorList>
    </citation>
    <scope>NUCLEOTIDE SEQUENCE [LARGE SCALE GENOMIC DNA]</scope>
    <source>
        <strain evidence="10 11">CGMCC 1.10390</strain>
    </source>
</reference>
<evidence type="ECO:0000313" key="11">
    <source>
        <dbReference type="Proteomes" id="UP001597034"/>
    </source>
</evidence>
<accession>A0ABD6DN34</accession>
<sequence>MSTDQQSPTDGSAPDGSTTDDGADLLEVDGVVKHFGGLVANDGVTFGVEEASITGLIGPNGAGKSTLFDCITGVHTPDEGAVRLDGEPIHGLSPTKVARRGVGRTFQTPKTFRGMTVRENMAFAAREQTGETALGALFRPGTIRDEEAEIQATVDETLEFLKLDHLADEYASGLSGGQRKLLELGRVLMMDPRIILLDEPVAGVNPSLTEELLARLEELNDRGRTILFIEHDMDVVMAHCDRVVVMHDGRTLAVGPPEIVQQDERVVEAYLGGVDR</sequence>
<dbReference type="GO" id="GO:0006865">
    <property type="term" value="P:amino acid transport"/>
    <property type="evidence" value="ECO:0007669"/>
    <property type="project" value="UniProtKB-KW"/>
</dbReference>
<dbReference type="Proteomes" id="UP001597034">
    <property type="component" value="Unassembled WGS sequence"/>
</dbReference>
<keyword evidence="5" id="KW-0029">Amino-acid transport</keyword>
<dbReference type="RefSeq" id="WP_256400770.1">
    <property type="nucleotide sequence ID" value="NZ_JANHJR010000003.1"/>
</dbReference>
<organism evidence="10 11">
    <name type="scientific">Haloarchaeobius litoreus</name>
    <dbReference type="NCBI Taxonomy" id="755306"/>
    <lineage>
        <taxon>Archaea</taxon>
        <taxon>Methanobacteriati</taxon>
        <taxon>Methanobacteriota</taxon>
        <taxon>Stenosarchaea group</taxon>
        <taxon>Halobacteria</taxon>
        <taxon>Halobacteriales</taxon>
        <taxon>Halorubellaceae</taxon>
        <taxon>Haloarchaeobius</taxon>
    </lineage>
</organism>
<proteinExistence type="inferred from homology"/>
<dbReference type="Pfam" id="PF00005">
    <property type="entry name" value="ABC_tran"/>
    <property type="match status" value="1"/>
</dbReference>
<comment type="similarity">
    <text evidence="1">Belongs to the ABC transporter superfamily.</text>
</comment>
<evidence type="ECO:0000256" key="1">
    <source>
        <dbReference type="ARBA" id="ARBA00005417"/>
    </source>
</evidence>
<dbReference type="AlphaFoldDB" id="A0ABD6DN34"/>
<evidence type="ECO:0000256" key="6">
    <source>
        <dbReference type="ARBA" id="ARBA00056071"/>
    </source>
</evidence>
<dbReference type="InterPro" id="IPR051120">
    <property type="entry name" value="ABC_AA/LPS_Transport"/>
</dbReference>
<dbReference type="Gene3D" id="3.40.50.300">
    <property type="entry name" value="P-loop containing nucleotide triphosphate hydrolases"/>
    <property type="match status" value="1"/>
</dbReference>
<dbReference type="InterPro" id="IPR032823">
    <property type="entry name" value="BCA_ABC_TP_C"/>
</dbReference>
<name>A0ABD6DN34_9EURY</name>
<dbReference type="GO" id="GO:0005524">
    <property type="term" value="F:ATP binding"/>
    <property type="evidence" value="ECO:0007669"/>
    <property type="project" value="UniProtKB-KW"/>
</dbReference>
<evidence type="ECO:0000256" key="4">
    <source>
        <dbReference type="ARBA" id="ARBA00022840"/>
    </source>
</evidence>
<dbReference type="InterPro" id="IPR027417">
    <property type="entry name" value="P-loop_NTPase"/>
</dbReference>
<dbReference type="FunFam" id="3.40.50.300:FF:000421">
    <property type="entry name" value="Branched-chain amino acid ABC transporter ATP-binding protein"/>
    <property type="match status" value="1"/>
</dbReference>
<dbReference type="SMART" id="SM00382">
    <property type="entry name" value="AAA"/>
    <property type="match status" value="1"/>
</dbReference>
<comment type="caution">
    <text evidence="10">The sequence shown here is derived from an EMBL/GenBank/DDBJ whole genome shotgun (WGS) entry which is preliminary data.</text>
</comment>
<keyword evidence="11" id="KW-1185">Reference proteome</keyword>
<evidence type="ECO:0000313" key="10">
    <source>
        <dbReference type="EMBL" id="MFD1647170.1"/>
    </source>
</evidence>
<evidence type="ECO:0000256" key="8">
    <source>
        <dbReference type="SAM" id="MobiDB-lite"/>
    </source>
</evidence>
<comment type="function">
    <text evidence="6">Probable component of a branched-chain amino-acid transport system.</text>
</comment>
<gene>
    <name evidence="10" type="ORF">ACFSBL_15885</name>
</gene>
<evidence type="ECO:0000259" key="9">
    <source>
        <dbReference type="PROSITE" id="PS50893"/>
    </source>
</evidence>
<dbReference type="SUPFAM" id="SSF52540">
    <property type="entry name" value="P-loop containing nucleoside triphosphate hydrolases"/>
    <property type="match status" value="1"/>
</dbReference>
<keyword evidence="2" id="KW-0813">Transport</keyword>
<dbReference type="PROSITE" id="PS00211">
    <property type="entry name" value="ABC_TRANSPORTER_1"/>
    <property type="match status" value="1"/>
</dbReference>
<dbReference type="Pfam" id="PF12399">
    <property type="entry name" value="BCA_ABC_TP_C"/>
    <property type="match status" value="1"/>
</dbReference>
<feature type="domain" description="ABC transporter" evidence="9">
    <location>
        <begin position="26"/>
        <end position="273"/>
    </location>
</feature>
<dbReference type="EMBL" id="JBHUDO010000003">
    <property type="protein sequence ID" value="MFD1647170.1"/>
    <property type="molecule type" value="Genomic_DNA"/>
</dbReference>
<keyword evidence="3" id="KW-0547">Nucleotide-binding</keyword>
<dbReference type="PANTHER" id="PTHR45772:SF9">
    <property type="entry name" value="CONSERVED COMPONENT OF ABC TRANSPORTER FOR NATURAL AMINO ACIDS"/>
    <property type="match status" value="1"/>
</dbReference>
<evidence type="ECO:0000256" key="3">
    <source>
        <dbReference type="ARBA" id="ARBA00022741"/>
    </source>
</evidence>
<dbReference type="PROSITE" id="PS50893">
    <property type="entry name" value="ABC_TRANSPORTER_2"/>
    <property type="match status" value="1"/>
</dbReference>
<evidence type="ECO:0000256" key="5">
    <source>
        <dbReference type="ARBA" id="ARBA00022970"/>
    </source>
</evidence>
<evidence type="ECO:0000256" key="2">
    <source>
        <dbReference type="ARBA" id="ARBA00022448"/>
    </source>
</evidence>
<evidence type="ECO:0000256" key="7">
    <source>
        <dbReference type="ARBA" id="ARBA00072811"/>
    </source>
</evidence>